<dbReference type="SUPFAM" id="SSF57850">
    <property type="entry name" value="RING/U-box"/>
    <property type="match status" value="1"/>
</dbReference>
<feature type="compositionally biased region" description="Polar residues" evidence="9">
    <location>
        <begin position="328"/>
        <end position="344"/>
    </location>
</feature>
<protein>
    <recommendedName>
        <fullName evidence="2">RING-type E3 ubiquitin transferase</fullName>
        <ecNumber evidence="2">2.3.2.27</ecNumber>
    </recommendedName>
</protein>
<keyword evidence="3" id="KW-0808">Transferase</keyword>
<evidence type="ECO:0000256" key="6">
    <source>
        <dbReference type="ARBA" id="ARBA00022786"/>
    </source>
</evidence>
<dbReference type="EC" id="2.3.2.27" evidence="2"/>
<keyword evidence="5 8" id="KW-0863">Zinc-finger</keyword>
<organism evidence="11 12">
    <name type="scientific">Vigna radiata var. radiata</name>
    <name type="common">Mung bean</name>
    <name type="synonym">Phaseolus aureus</name>
    <dbReference type="NCBI Taxonomy" id="3916"/>
    <lineage>
        <taxon>Eukaryota</taxon>
        <taxon>Viridiplantae</taxon>
        <taxon>Streptophyta</taxon>
        <taxon>Embryophyta</taxon>
        <taxon>Tracheophyta</taxon>
        <taxon>Spermatophyta</taxon>
        <taxon>Magnoliopsida</taxon>
        <taxon>eudicotyledons</taxon>
        <taxon>Gunneridae</taxon>
        <taxon>Pentapetalae</taxon>
        <taxon>rosids</taxon>
        <taxon>fabids</taxon>
        <taxon>Fabales</taxon>
        <taxon>Fabaceae</taxon>
        <taxon>Papilionoideae</taxon>
        <taxon>50 kb inversion clade</taxon>
        <taxon>NPAAA clade</taxon>
        <taxon>indigoferoid/millettioid clade</taxon>
        <taxon>Phaseoleae</taxon>
        <taxon>Vigna</taxon>
    </lineage>
</organism>
<proteinExistence type="predicted"/>
<dbReference type="GeneID" id="106762992"/>
<comment type="catalytic activity">
    <reaction evidence="1">
        <text>S-ubiquitinyl-[E2 ubiquitin-conjugating enzyme]-L-cysteine + [acceptor protein]-L-lysine = [E2 ubiquitin-conjugating enzyme]-L-cysteine + N(6)-ubiquitinyl-[acceptor protein]-L-lysine.</text>
        <dbReference type="EC" id="2.3.2.27"/>
    </reaction>
</comment>
<dbReference type="GO" id="GO:0061630">
    <property type="term" value="F:ubiquitin protein ligase activity"/>
    <property type="evidence" value="ECO:0007669"/>
    <property type="project" value="UniProtKB-EC"/>
</dbReference>
<evidence type="ECO:0000256" key="3">
    <source>
        <dbReference type="ARBA" id="ARBA00022679"/>
    </source>
</evidence>
<evidence type="ECO:0000256" key="5">
    <source>
        <dbReference type="ARBA" id="ARBA00022771"/>
    </source>
</evidence>
<name>A0A3Q0F699_VIGRR</name>
<keyword evidence="4" id="KW-0479">Metal-binding</keyword>
<dbReference type="Proteomes" id="UP000087766">
    <property type="component" value="Chromosome 6"/>
</dbReference>
<keyword evidence="11" id="KW-1185">Reference proteome</keyword>
<evidence type="ECO:0000259" key="10">
    <source>
        <dbReference type="PROSITE" id="PS50089"/>
    </source>
</evidence>
<dbReference type="RefSeq" id="XP_022638129.1">
    <property type="nucleotide sequence ID" value="XM_022782408.1"/>
</dbReference>
<evidence type="ECO:0000256" key="9">
    <source>
        <dbReference type="SAM" id="MobiDB-lite"/>
    </source>
</evidence>
<feature type="domain" description="RING-type" evidence="10">
    <location>
        <begin position="476"/>
        <end position="517"/>
    </location>
</feature>
<reference evidence="11" key="1">
    <citation type="journal article" date="2014" name="Nat. Commun.">
        <title>Genome sequence of mungbean and insights into evolution within Vigna species.</title>
        <authorList>
            <person name="Kang Y.J."/>
            <person name="Kim S.K."/>
            <person name="Kim M.Y."/>
            <person name="Lestari P."/>
            <person name="Kim K.H."/>
            <person name="Ha B.K."/>
            <person name="Jun T.H."/>
            <person name="Hwang W.J."/>
            <person name="Lee T."/>
            <person name="Lee J."/>
            <person name="Shim S."/>
            <person name="Yoon M.Y."/>
            <person name="Jang Y.E."/>
            <person name="Han K.S."/>
            <person name="Taeprayoon P."/>
            <person name="Yoon N."/>
            <person name="Somta P."/>
            <person name="Tanya P."/>
            <person name="Kim K.S."/>
            <person name="Gwag J.G."/>
            <person name="Moon J.K."/>
            <person name="Lee Y.H."/>
            <person name="Park B.S."/>
            <person name="Bombarely A."/>
            <person name="Doyle J.J."/>
            <person name="Jackson S.A."/>
            <person name="Schafleitner R."/>
            <person name="Srinives P."/>
            <person name="Varshney R.K."/>
            <person name="Lee S.H."/>
        </authorList>
    </citation>
    <scope>NUCLEOTIDE SEQUENCE [LARGE SCALE GENOMIC DNA]</scope>
    <source>
        <strain evidence="11">cv. VC1973A</strain>
    </source>
</reference>
<dbReference type="InterPro" id="IPR001841">
    <property type="entry name" value="Znf_RING"/>
</dbReference>
<feature type="region of interest" description="Disordered" evidence="9">
    <location>
        <begin position="1"/>
        <end position="52"/>
    </location>
</feature>
<keyword evidence="6" id="KW-0833">Ubl conjugation pathway</keyword>
<dbReference type="PROSITE" id="PS50089">
    <property type="entry name" value="ZF_RING_2"/>
    <property type="match status" value="1"/>
</dbReference>
<keyword evidence="7" id="KW-0862">Zinc</keyword>
<dbReference type="PANTHER" id="PTHR22937">
    <property type="entry name" value="E3 UBIQUITIN-PROTEIN LIGASE RNF165"/>
    <property type="match status" value="1"/>
</dbReference>
<gene>
    <name evidence="12" type="primary">LOC106762992</name>
</gene>
<dbReference type="FunFam" id="3.30.40.10:FF:000504">
    <property type="entry name" value="E3 ubiquitin-protein ligase arkadia"/>
    <property type="match status" value="1"/>
</dbReference>
<feature type="region of interest" description="Disordered" evidence="9">
    <location>
        <begin position="237"/>
        <end position="357"/>
    </location>
</feature>
<dbReference type="Pfam" id="PF13639">
    <property type="entry name" value="zf-RING_2"/>
    <property type="match status" value="1"/>
</dbReference>
<reference evidence="12" key="2">
    <citation type="submission" date="2025-08" db="UniProtKB">
        <authorList>
            <consortium name="RefSeq"/>
        </authorList>
    </citation>
    <scope>IDENTIFICATION</scope>
    <source>
        <tissue evidence="12">Leaf</tissue>
    </source>
</reference>
<evidence type="ECO:0000313" key="12">
    <source>
        <dbReference type="RefSeq" id="XP_022638129.1"/>
    </source>
</evidence>
<feature type="compositionally biased region" description="Low complexity" evidence="9">
    <location>
        <begin position="19"/>
        <end position="28"/>
    </location>
</feature>
<feature type="compositionally biased region" description="Polar residues" evidence="9">
    <location>
        <begin position="197"/>
        <end position="206"/>
    </location>
</feature>
<feature type="compositionally biased region" description="Basic and acidic residues" evidence="9">
    <location>
        <begin position="39"/>
        <end position="49"/>
    </location>
</feature>
<feature type="compositionally biased region" description="Basic and acidic residues" evidence="9">
    <location>
        <begin position="8"/>
        <end position="17"/>
    </location>
</feature>
<feature type="compositionally biased region" description="Polar residues" evidence="9">
    <location>
        <begin position="237"/>
        <end position="249"/>
    </location>
</feature>
<dbReference type="InterPro" id="IPR045191">
    <property type="entry name" value="MBR1/2-like"/>
</dbReference>
<dbReference type="PANTHER" id="PTHR22937:SF136">
    <property type="entry name" value="RING-TYPE E3 UBIQUITIN TRANSFERASE"/>
    <property type="match status" value="1"/>
</dbReference>
<feature type="compositionally biased region" description="Polar residues" evidence="9">
    <location>
        <begin position="302"/>
        <end position="320"/>
    </location>
</feature>
<feature type="region of interest" description="Disordered" evidence="9">
    <location>
        <begin position="83"/>
        <end position="220"/>
    </location>
</feature>
<evidence type="ECO:0000256" key="2">
    <source>
        <dbReference type="ARBA" id="ARBA00012483"/>
    </source>
</evidence>
<feature type="compositionally biased region" description="Polar residues" evidence="9">
    <location>
        <begin position="137"/>
        <end position="153"/>
    </location>
</feature>
<feature type="compositionally biased region" description="Polar residues" evidence="9">
    <location>
        <begin position="282"/>
        <end position="295"/>
    </location>
</feature>
<dbReference type="AlphaFoldDB" id="A0A3Q0F699"/>
<dbReference type="SMART" id="SM00184">
    <property type="entry name" value="RING"/>
    <property type="match status" value="1"/>
</dbReference>
<evidence type="ECO:0000256" key="7">
    <source>
        <dbReference type="ARBA" id="ARBA00022833"/>
    </source>
</evidence>
<dbReference type="Gene3D" id="3.30.40.10">
    <property type="entry name" value="Zinc/RING finger domain, C3HC4 (zinc finger)"/>
    <property type="match status" value="1"/>
</dbReference>
<evidence type="ECO:0000313" key="11">
    <source>
        <dbReference type="Proteomes" id="UP000087766"/>
    </source>
</evidence>
<evidence type="ECO:0000256" key="4">
    <source>
        <dbReference type="ARBA" id="ARBA00022723"/>
    </source>
</evidence>
<evidence type="ECO:0000256" key="8">
    <source>
        <dbReference type="PROSITE-ProRule" id="PRU00175"/>
    </source>
</evidence>
<sequence length="530" mass="58155">MLSASALDHSHTPERKNITTNTTNTNSSSRKRFGGNKQLMDECSGRRGVDGVAVPRKGMTHVFRDTANTRERTGQVCSKLGCSSRANIPKVAQVRSSEKGKSVRPLFQSSSTSKEEIGSSSRSTSNPAKRTTEPQKILSSQFEADSPESSSVQDEPESSELIPPSEEIQRGPKSRGGSSDSSNVRLMEVGSSSSVSNTRSQRNLNQRPGLRGQEIKNPGHAVSSRYGLRNIRCNTISDVIPSGCSSSDSSHNRRKDTIKKRDGEGESSSTVRGKNIIGSSLEGRNSGSRNGISISDSRRTRNTLSHRNSSLAPVRTQRSLSGHARGRLSSQGNENPLATSNSSEDLPLSPPAEDDITDSLNGDSFWHYSMSSIEGVVLALERIEQGGELTREQILMFGTDIYENGLNFYDHHRDMRLDIDNMSYEELLALEERMGTVSTALSEEALAESLKRSIYQSPPTHDTHKNCNEDKDDIKCCICQEEYVTGDEVGDLPCKHRFHVDCIQEWMGLKNWCPICKLSAALSNNSSSPH</sequence>
<dbReference type="GO" id="GO:0008270">
    <property type="term" value="F:zinc ion binding"/>
    <property type="evidence" value="ECO:0007669"/>
    <property type="project" value="UniProtKB-KW"/>
</dbReference>
<evidence type="ECO:0000256" key="1">
    <source>
        <dbReference type="ARBA" id="ARBA00000900"/>
    </source>
</evidence>
<accession>A0A3Q0F699</accession>
<dbReference type="InterPro" id="IPR013083">
    <property type="entry name" value="Znf_RING/FYVE/PHD"/>
</dbReference>